<accession>A0AAD7WU42</accession>
<name>A0AAD7WU42_9TELE</name>
<feature type="region of interest" description="Disordered" evidence="1">
    <location>
        <begin position="62"/>
        <end position="135"/>
    </location>
</feature>
<dbReference type="AlphaFoldDB" id="A0AAD7WU42"/>
<keyword evidence="2" id="KW-1133">Transmembrane helix</keyword>
<feature type="compositionally biased region" description="Polar residues" evidence="1">
    <location>
        <begin position="82"/>
        <end position="134"/>
    </location>
</feature>
<keyword evidence="2" id="KW-0472">Membrane</keyword>
<dbReference type="Proteomes" id="UP001221898">
    <property type="component" value="Unassembled WGS sequence"/>
</dbReference>
<keyword evidence="2" id="KW-0812">Transmembrane</keyword>
<keyword evidence="4" id="KW-1185">Reference proteome</keyword>
<feature type="transmembrane region" description="Helical" evidence="2">
    <location>
        <begin position="179"/>
        <end position="200"/>
    </location>
</feature>
<evidence type="ECO:0000313" key="4">
    <source>
        <dbReference type="Proteomes" id="UP001221898"/>
    </source>
</evidence>
<organism evidence="3 4">
    <name type="scientific">Aldrovandia affinis</name>
    <dbReference type="NCBI Taxonomy" id="143900"/>
    <lineage>
        <taxon>Eukaryota</taxon>
        <taxon>Metazoa</taxon>
        <taxon>Chordata</taxon>
        <taxon>Craniata</taxon>
        <taxon>Vertebrata</taxon>
        <taxon>Euteleostomi</taxon>
        <taxon>Actinopterygii</taxon>
        <taxon>Neopterygii</taxon>
        <taxon>Teleostei</taxon>
        <taxon>Notacanthiformes</taxon>
        <taxon>Halosauridae</taxon>
        <taxon>Aldrovandia</taxon>
    </lineage>
</organism>
<evidence type="ECO:0000256" key="1">
    <source>
        <dbReference type="SAM" id="MobiDB-lite"/>
    </source>
</evidence>
<sequence length="233" mass="24797">MKYRQGRFRLEILITGKMAGLMWFTWLLSILFALVASEATTTEAPTSTSTFTPSPSAMTATIASTSSDSITSSPSVSIASTRQSDATTPNGISTTSKHLKESSPTASTTERLTMTPNSGSSTLTETSRGLNDTTMDIPLESKTSLHPTSFSSLIPNSSVTSAHVTTSSNADNSLARNPGLVAVISIFFIALALLLAVAIAKAISSRKPQFEKLEDLPMNKMNEESPFAHYPPK</sequence>
<reference evidence="3" key="1">
    <citation type="journal article" date="2023" name="Science">
        <title>Genome structures resolve the early diversification of teleost fishes.</title>
        <authorList>
            <person name="Parey E."/>
            <person name="Louis A."/>
            <person name="Montfort J."/>
            <person name="Bouchez O."/>
            <person name="Roques C."/>
            <person name="Iampietro C."/>
            <person name="Lluch J."/>
            <person name="Castinel A."/>
            <person name="Donnadieu C."/>
            <person name="Desvignes T."/>
            <person name="Floi Bucao C."/>
            <person name="Jouanno E."/>
            <person name="Wen M."/>
            <person name="Mejri S."/>
            <person name="Dirks R."/>
            <person name="Jansen H."/>
            <person name="Henkel C."/>
            <person name="Chen W.J."/>
            <person name="Zahm M."/>
            <person name="Cabau C."/>
            <person name="Klopp C."/>
            <person name="Thompson A.W."/>
            <person name="Robinson-Rechavi M."/>
            <person name="Braasch I."/>
            <person name="Lecointre G."/>
            <person name="Bobe J."/>
            <person name="Postlethwait J.H."/>
            <person name="Berthelot C."/>
            <person name="Roest Crollius H."/>
            <person name="Guiguen Y."/>
        </authorList>
    </citation>
    <scope>NUCLEOTIDE SEQUENCE</scope>
    <source>
        <strain evidence="3">NC1722</strain>
    </source>
</reference>
<gene>
    <name evidence="3" type="ORF">AAFF_G00257730</name>
</gene>
<evidence type="ECO:0000313" key="3">
    <source>
        <dbReference type="EMBL" id="KAJ8408359.1"/>
    </source>
</evidence>
<comment type="caution">
    <text evidence="3">The sequence shown here is derived from an EMBL/GenBank/DDBJ whole genome shotgun (WGS) entry which is preliminary data.</text>
</comment>
<dbReference type="EMBL" id="JAINUG010000035">
    <property type="protein sequence ID" value="KAJ8408359.1"/>
    <property type="molecule type" value="Genomic_DNA"/>
</dbReference>
<proteinExistence type="predicted"/>
<protein>
    <submittedName>
        <fullName evidence="3">Uncharacterized protein</fullName>
    </submittedName>
</protein>
<feature type="compositionally biased region" description="Low complexity" evidence="1">
    <location>
        <begin position="62"/>
        <end position="81"/>
    </location>
</feature>
<evidence type="ECO:0000256" key="2">
    <source>
        <dbReference type="SAM" id="Phobius"/>
    </source>
</evidence>